<name>F8KZ57_PARAV</name>
<dbReference type="CDD" id="cd02016">
    <property type="entry name" value="TPP_E1_OGDC_like"/>
    <property type="match status" value="1"/>
</dbReference>
<dbReference type="Pfam" id="PF16078">
    <property type="entry name" value="2-oxogl_dehyd_N"/>
    <property type="match status" value="1"/>
</dbReference>
<dbReference type="InterPro" id="IPR031717">
    <property type="entry name" value="ODO-1/KGD_C"/>
</dbReference>
<dbReference type="Gene3D" id="1.10.287.1150">
    <property type="entry name" value="TPP helical domain"/>
    <property type="match status" value="1"/>
</dbReference>
<dbReference type="Gene3D" id="3.40.50.11610">
    <property type="entry name" value="Multifunctional 2-oxoglutarate metabolism enzyme, C-terminal domain"/>
    <property type="match status" value="1"/>
</dbReference>
<evidence type="ECO:0000256" key="3">
    <source>
        <dbReference type="ARBA" id="ARBA00006936"/>
    </source>
</evidence>
<dbReference type="InterPro" id="IPR001017">
    <property type="entry name" value="DH_E1"/>
</dbReference>
<evidence type="ECO:0000256" key="2">
    <source>
        <dbReference type="ARBA" id="ARBA00003906"/>
    </source>
</evidence>
<dbReference type="STRING" id="765952.PUV_12300"/>
<dbReference type="PANTHER" id="PTHR23152:SF4">
    <property type="entry name" value="2-OXOADIPATE DEHYDROGENASE COMPLEX COMPONENT E1"/>
    <property type="match status" value="1"/>
</dbReference>
<dbReference type="InterPro" id="IPR029061">
    <property type="entry name" value="THDP-binding"/>
</dbReference>
<dbReference type="NCBIfam" id="NF006914">
    <property type="entry name" value="PRK09404.1"/>
    <property type="match status" value="1"/>
</dbReference>
<feature type="domain" description="Transketolase-like pyrimidine-binding" evidence="7">
    <location>
        <begin position="573"/>
        <end position="766"/>
    </location>
</feature>
<keyword evidence="9" id="KW-1185">Reference proteome</keyword>
<dbReference type="HOGENOM" id="CLU_004709_1_0_0"/>
<dbReference type="NCBIfam" id="NF008907">
    <property type="entry name" value="PRK12270.1"/>
    <property type="match status" value="1"/>
</dbReference>
<dbReference type="GO" id="GO:0004591">
    <property type="term" value="F:oxoglutarate dehydrogenase (succinyl-transferring) activity"/>
    <property type="evidence" value="ECO:0007669"/>
    <property type="project" value="UniProtKB-EC"/>
</dbReference>
<evidence type="ECO:0000259" key="7">
    <source>
        <dbReference type="SMART" id="SM00861"/>
    </source>
</evidence>
<dbReference type="KEGG" id="puv:PUV_12300"/>
<dbReference type="Pfam" id="PF00676">
    <property type="entry name" value="E1_dh"/>
    <property type="match status" value="1"/>
</dbReference>
<dbReference type="SMART" id="SM00861">
    <property type="entry name" value="Transket_pyr"/>
    <property type="match status" value="1"/>
</dbReference>
<dbReference type="Gene3D" id="3.40.50.12470">
    <property type="match status" value="1"/>
</dbReference>
<dbReference type="GO" id="GO:0005829">
    <property type="term" value="C:cytosol"/>
    <property type="evidence" value="ECO:0007669"/>
    <property type="project" value="TreeGrafter"/>
</dbReference>
<comment type="function">
    <text evidence="2">E1 component of the 2-oxoglutarate dehydrogenase (OGDH) complex which catalyzes the decarboxylation of 2-oxoglutarate, the first step in the conversion of 2-oxoglutarate to succinyl-CoA and CO(2).</text>
</comment>
<dbReference type="EC" id="1.2.4.2" evidence="4"/>
<dbReference type="InterPro" id="IPR032106">
    <property type="entry name" value="2-oxogl_dehyd_N"/>
</dbReference>
<evidence type="ECO:0000256" key="6">
    <source>
        <dbReference type="ARBA" id="ARBA00023052"/>
    </source>
</evidence>
<dbReference type="Proteomes" id="UP000000495">
    <property type="component" value="Chromosome"/>
</dbReference>
<dbReference type="Gene3D" id="3.40.50.970">
    <property type="match status" value="1"/>
</dbReference>
<evidence type="ECO:0000256" key="5">
    <source>
        <dbReference type="ARBA" id="ARBA00023002"/>
    </source>
</evidence>
<dbReference type="Pfam" id="PF16870">
    <property type="entry name" value="OxoGdeHyase_C"/>
    <property type="match status" value="1"/>
</dbReference>
<dbReference type="GO" id="GO:0030976">
    <property type="term" value="F:thiamine pyrophosphate binding"/>
    <property type="evidence" value="ECO:0007669"/>
    <property type="project" value="InterPro"/>
</dbReference>
<dbReference type="InterPro" id="IPR042179">
    <property type="entry name" value="KGD_C_sf"/>
</dbReference>
<dbReference type="GO" id="GO:0045252">
    <property type="term" value="C:oxoglutarate dehydrogenase complex"/>
    <property type="evidence" value="ECO:0007669"/>
    <property type="project" value="TreeGrafter"/>
</dbReference>
<dbReference type="EMBL" id="FR872580">
    <property type="protein sequence ID" value="CCB86180.1"/>
    <property type="molecule type" value="Genomic_DNA"/>
</dbReference>
<accession>F8KZ57</accession>
<sequence>MTSYNALIQSGFANLALIDEMYAKFQADPHSVDSSWRHLFEEAKPGATQTFPSDRRGIDQMLIDQVAAGGVRIYHLIEAYRTYGHYMAKVNPIATAPIEEPWQLKLETLGFTPEELSHRFPTCGLLNEASATLQELINCLREIYCENIGIEYMGLENPDMEKWLQNHIEPTRFKIELTFEQKRLILQHLNKSELFELFLHTKYTGQKRFSLEGGETLIPILDAIIEKGSQEGVEEFVLGMAHRGRLNVLSNILDKSYADIFSEFDEGYIPDSFEGSGDVKYHKGFSSNVQTATGHKVRVEMPPNPSHLESVDAVVEGEVYARQILASDHETKKKVLPILVHGDAAISGQGVCYETMQMYDLPGYSTGGTIHVVINNQIGFTTLPRDSRSTHYCTDIARTFRAPVFHVNAEDPEACVYATLLAVQLRQKYRCDVFIDLNCYRKFGHNETDEPAYTQPYQYQLIRQKKPIRELYRDNLIHQGILEKQMAESLEHEFKESLQKALQETKIPTEKVKKVKSEDADELFVTYPTGVPQDTLVEVTEKLSTIPPDFHIHRKLENLIQDRRQMGIGQKSVDWGMAETLAYGTLLWDGVSVRISGQDVCRGTFSHRHAMWVDQQTDQPYFPLQHLKEKQGRFNIYNSPLSEYAVLAFEYGYSIGNPKALVIWEAQFGDFANGAQIVIDQYISAAEEKWGQKVGLVMLLPHGYEGQGPEHSSARIERFLTLAGDCNMQIVNPTTPAQFFHLLRRQTMLASLKPLVVFTPKGLLRHPAAQNPIQDFVNGSFQDIYDDPRASKKVKTLLFCSGRFYYDLDEERKKQGVEDMVIVRIEQLYPLNVKKLLEIIKKYEGFSRCAWVQEEPRNMGAWNFIRPKLREILPSTLELEYIGRACKASPAVGSYALHKQEHAEIIQAIFGKKAK</sequence>
<evidence type="ECO:0000313" key="8">
    <source>
        <dbReference type="EMBL" id="CCB86180.1"/>
    </source>
</evidence>
<proteinExistence type="inferred from homology"/>
<evidence type="ECO:0000256" key="1">
    <source>
        <dbReference type="ARBA" id="ARBA00001964"/>
    </source>
</evidence>
<evidence type="ECO:0000313" key="9">
    <source>
        <dbReference type="Proteomes" id="UP000000495"/>
    </source>
</evidence>
<dbReference type="InterPro" id="IPR005475">
    <property type="entry name" value="Transketolase-like_Pyr-bd"/>
</dbReference>
<keyword evidence="5 8" id="KW-0560">Oxidoreductase</keyword>
<keyword evidence="6" id="KW-0786">Thiamine pyrophosphate</keyword>
<organism evidence="8 9">
    <name type="scientific">Parachlamydia acanthamoebae (strain UV7)</name>
    <dbReference type="NCBI Taxonomy" id="765952"/>
    <lineage>
        <taxon>Bacteria</taxon>
        <taxon>Pseudomonadati</taxon>
        <taxon>Chlamydiota</taxon>
        <taxon>Chlamydiia</taxon>
        <taxon>Parachlamydiales</taxon>
        <taxon>Parachlamydiaceae</taxon>
        <taxon>Parachlamydia</taxon>
    </lineage>
</organism>
<dbReference type="PANTHER" id="PTHR23152">
    <property type="entry name" value="2-OXOGLUTARATE DEHYDROGENASE"/>
    <property type="match status" value="1"/>
</dbReference>
<dbReference type="PIRSF" id="PIRSF000157">
    <property type="entry name" value="Oxoglu_dh_E1"/>
    <property type="match status" value="1"/>
</dbReference>
<reference evidence="8 9" key="2">
    <citation type="journal article" date="2011" name="Mol. Biol. Evol.">
        <title>Unity in variety--the pan-genome of the Chlamydiae.</title>
        <authorList>
            <person name="Collingro A."/>
            <person name="Tischler P."/>
            <person name="Weinmaier T."/>
            <person name="Penz T."/>
            <person name="Heinz E."/>
            <person name="Brunham R.C."/>
            <person name="Read T.D."/>
            <person name="Bavoil P.M."/>
            <person name="Sachse K."/>
            <person name="Kahane S."/>
            <person name="Friedman M.G."/>
            <person name="Rattei T."/>
            <person name="Myers G.S."/>
            <person name="Horn M."/>
        </authorList>
    </citation>
    <scope>NUCLEOTIDE SEQUENCE [LARGE SCALE GENOMIC DNA]</scope>
    <source>
        <strain evidence="9">UV7</strain>
    </source>
</reference>
<reference key="1">
    <citation type="journal article" date="2011" name="Mol. Biol. Evol.">
        <title>Unity in variety -- the pan-genome of the Chlamydiae.</title>
        <authorList>
            <person name="Collingro A."/>
            <person name="Tischler P."/>
            <person name="Weinmaier T."/>
            <person name="Penz T."/>
            <person name="Heinz E."/>
            <person name="Brunham R.C."/>
            <person name="Read T.D."/>
            <person name="Bavoil P.M."/>
            <person name="Sachse K."/>
            <person name="Kahane S."/>
            <person name="Friedman M.G."/>
            <person name="Rattei T."/>
            <person name="Myers G.S.A."/>
            <person name="Horn M."/>
        </authorList>
    </citation>
    <scope>NUCLEOTIDE SEQUENCE</scope>
    <source>
        <strain>UV7</strain>
    </source>
</reference>
<protein>
    <recommendedName>
        <fullName evidence="4">oxoglutarate dehydrogenase (succinyl-transferring)</fullName>
        <ecNumber evidence="4">1.2.4.2</ecNumber>
    </recommendedName>
</protein>
<dbReference type="SUPFAM" id="SSF52518">
    <property type="entry name" value="Thiamin diphosphate-binding fold (THDP-binding)"/>
    <property type="match status" value="2"/>
</dbReference>
<dbReference type="RefSeq" id="WP_013924836.1">
    <property type="nucleotide sequence ID" value="NC_015702.1"/>
</dbReference>
<dbReference type="GO" id="GO:0006099">
    <property type="term" value="P:tricarboxylic acid cycle"/>
    <property type="evidence" value="ECO:0007669"/>
    <property type="project" value="TreeGrafter"/>
</dbReference>
<dbReference type="AlphaFoldDB" id="F8KZ57"/>
<evidence type="ECO:0000256" key="4">
    <source>
        <dbReference type="ARBA" id="ARBA00012280"/>
    </source>
</evidence>
<gene>
    <name evidence="8" type="primary">sucA</name>
    <name evidence="8" type="ordered locus">PUV_12300</name>
</gene>
<comment type="cofactor">
    <cofactor evidence="1">
        <name>thiamine diphosphate</name>
        <dbReference type="ChEBI" id="CHEBI:58937"/>
    </cofactor>
</comment>
<dbReference type="NCBIfam" id="TIGR00239">
    <property type="entry name" value="2oxo_dh_E1"/>
    <property type="match status" value="1"/>
</dbReference>
<dbReference type="eggNOG" id="COG0567">
    <property type="taxonomic scope" value="Bacteria"/>
</dbReference>
<dbReference type="Pfam" id="PF02779">
    <property type="entry name" value="Transket_pyr"/>
    <property type="match status" value="1"/>
</dbReference>
<dbReference type="InterPro" id="IPR011603">
    <property type="entry name" value="2oxoglutarate_DH_E1"/>
</dbReference>
<comment type="similarity">
    <text evidence="3">Belongs to the alpha-ketoglutarate dehydrogenase family.</text>
</comment>